<feature type="domain" description="DNA methylase adenine-specific" evidence="3">
    <location>
        <begin position="113"/>
        <end position="428"/>
    </location>
</feature>
<proteinExistence type="predicted"/>
<protein>
    <submittedName>
        <fullName evidence="4">N-6 DNA methylase</fullName>
    </submittedName>
</protein>
<evidence type="ECO:0000313" key="4">
    <source>
        <dbReference type="EMBL" id="MBO0351240.1"/>
    </source>
</evidence>
<dbReference type="InterPro" id="IPR002052">
    <property type="entry name" value="DNA_methylase_N6_adenine_CS"/>
</dbReference>
<sequence length="673" mass="75293">MNLERDSKAVYRQIRNYLVGRFLGATRDETLLQETIKCLFCKLYFEENPSLFDPSYDPTSVEAIAHRYHQSFEQLRRLLPTLFPPEQRLLLDSQSLAQIDTLLNTADLDTPVHDPFGDIYEVFMGSQVRGQEGQFFTPLNAIGLLVALVNPLPGEMLIDPACGAGGFLSVAVQHLKASGASFQQILSTVFGLDKDHYLAGLAATRLSLLILQSAQVFCADSLAWQLEALAPSFSNNPDKNPSNSQPFPFPTQVGEFDIVLTNPPFGSRIVAASPQVQATFELGYQWRLEKNSQAFEKLPKLQSSVPPQVLFMERCLSLVRPGGRIGMVVPESLISSKTYRYVVDYIHAKSIIKAVIGMPDVLFKISGKGGTHTKTCLLLLQKKSGKTAEDESNQSIFMAEAQWCGRNSRGQPIDRDDLPEIAARYRDYEQGLLTKPNQLGYWMTCDRIQNGILAPHYYNPAAISELFYLQDSHDLISMGELISAGMIEVSSGDEVGKLAYGTGNIPFVRTSDISNWEIKADPKHSVSEAIYQSLAEKQDIRERDILMVRDGTYLIGTCALITADDTRILYQSHFYKLRVRETCPLCCYLLLAALSSGPVQKQILAKRLTQDIIDSLGNRIQELILPIPKDKRHREKISQMVKQTIQHRIEAKKLARQACLELVAGSNPDLWKK</sequence>
<dbReference type="Pfam" id="PF02384">
    <property type="entry name" value="N6_Mtase"/>
    <property type="match status" value="1"/>
</dbReference>
<name>A0ABS3FVU4_9CYAN</name>
<dbReference type="EMBL" id="JAFLQW010000516">
    <property type="protein sequence ID" value="MBO0351240.1"/>
    <property type="molecule type" value="Genomic_DNA"/>
</dbReference>
<dbReference type="Gene3D" id="3.90.220.20">
    <property type="entry name" value="DNA methylase specificity domains"/>
    <property type="match status" value="1"/>
</dbReference>
<dbReference type="PANTHER" id="PTHR42998:SF1">
    <property type="entry name" value="TYPE I RESTRICTION ENZYME HINDI METHYLASE SUBUNIT"/>
    <property type="match status" value="1"/>
</dbReference>
<keyword evidence="4" id="KW-0489">Methyltransferase</keyword>
<evidence type="ECO:0000256" key="2">
    <source>
        <dbReference type="ARBA" id="ARBA00023125"/>
    </source>
</evidence>
<dbReference type="PANTHER" id="PTHR42998">
    <property type="entry name" value="TYPE I RESTRICTION ENZYME HINDVIIP M PROTEIN-RELATED"/>
    <property type="match status" value="1"/>
</dbReference>
<gene>
    <name evidence="4" type="ORF">J0895_19605</name>
</gene>
<dbReference type="SUPFAM" id="SSF116734">
    <property type="entry name" value="DNA methylase specificity domain"/>
    <property type="match status" value="1"/>
</dbReference>
<dbReference type="InterPro" id="IPR003356">
    <property type="entry name" value="DNA_methylase_A-5"/>
</dbReference>
<dbReference type="PROSITE" id="PS00092">
    <property type="entry name" value="N6_MTASE"/>
    <property type="match status" value="1"/>
</dbReference>
<dbReference type="InterPro" id="IPR044946">
    <property type="entry name" value="Restrct_endonuc_typeI_TRD_sf"/>
</dbReference>
<keyword evidence="5" id="KW-1185">Reference proteome</keyword>
<dbReference type="GO" id="GO:0008168">
    <property type="term" value="F:methyltransferase activity"/>
    <property type="evidence" value="ECO:0007669"/>
    <property type="project" value="UniProtKB-KW"/>
</dbReference>
<dbReference type="SUPFAM" id="SSF53335">
    <property type="entry name" value="S-adenosyl-L-methionine-dependent methyltransferases"/>
    <property type="match status" value="1"/>
</dbReference>
<evidence type="ECO:0000313" key="5">
    <source>
        <dbReference type="Proteomes" id="UP000664844"/>
    </source>
</evidence>
<dbReference type="Gene3D" id="3.40.50.150">
    <property type="entry name" value="Vaccinia Virus protein VP39"/>
    <property type="match status" value="1"/>
</dbReference>
<evidence type="ECO:0000256" key="1">
    <source>
        <dbReference type="ARBA" id="ARBA00022747"/>
    </source>
</evidence>
<dbReference type="InterPro" id="IPR029063">
    <property type="entry name" value="SAM-dependent_MTases_sf"/>
</dbReference>
<dbReference type="InterPro" id="IPR052916">
    <property type="entry name" value="Type-I_RE_MTase_Subunit"/>
</dbReference>
<evidence type="ECO:0000259" key="3">
    <source>
        <dbReference type="Pfam" id="PF02384"/>
    </source>
</evidence>
<dbReference type="Proteomes" id="UP000664844">
    <property type="component" value="Unassembled WGS sequence"/>
</dbReference>
<keyword evidence="1" id="KW-0680">Restriction system</keyword>
<dbReference type="RefSeq" id="WP_207089688.1">
    <property type="nucleotide sequence ID" value="NZ_JAFLQW010000516.1"/>
</dbReference>
<dbReference type="GO" id="GO:0032259">
    <property type="term" value="P:methylation"/>
    <property type="evidence" value="ECO:0007669"/>
    <property type="project" value="UniProtKB-KW"/>
</dbReference>
<dbReference type="PRINTS" id="PR00507">
    <property type="entry name" value="N12N6MTFRASE"/>
</dbReference>
<keyword evidence="4" id="KW-0808">Transferase</keyword>
<keyword evidence="2" id="KW-0238">DNA-binding</keyword>
<organism evidence="4 5">
    <name type="scientific">Phormidium pseudopriestleyi FRX01</name>
    <dbReference type="NCBI Taxonomy" id="1759528"/>
    <lineage>
        <taxon>Bacteria</taxon>
        <taxon>Bacillati</taxon>
        <taxon>Cyanobacteriota</taxon>
        <taxon>Cyanophyceae</taxon>
        <taxon>Oscillatoriophycideae</taxon>
        <taxon>Oscillatoriales</taxon>
        <taxon>Oscillatoriaceae</taxon>
        <taxon>Phormidium</taxon>
    </lineage>
</organism>
<reference evidence="4 5" key="1">
    <citation type="submission" date="2021-03" db="EMBL/GenBank/DDBJ databases">
        <title>Metabolic Capacity of the Antarctic Cyanobacterium Phormidium pseudopriestleyi that Sustains Oxygenic Photosynthesis in the Presence of Hydrogen Sulfide.</title>
        <authorList>
            <person name="Lumian J.E."/>
            <person name="Jungblut A.D."/>
            <person name="Dillon M.L."/>
            <person name="Hawes I."/>
            <person name="Doran P.T."/>
            <person name="Mackey T.J."/>
            <person name="Dick G.J."/>
            <person name="Grettenberger C.L."/>
            <person name="Sumner D.Y."/>
        </authorList>
    </citation>
    <scope>NUCLEOTIDE SEQUENCE [LARGE SCALE GENOMIC DNA]</scope>
    <source>
        <strain evidence="4 5">FRX01</strain>
    </source>
</reference>
<comment type="caution">
    <text evidence="4">The sequence shown here is derived from an EMBL/GenBank/DDBJ whole genome shotgun (WGS) entry which is preliminary data.</text>
</comment>
<accession>A0ABS3FVU4</accession>
<dbReference type="CDD" id="cd02440">
    <property type="entry name" value="AdoMet_MTases"/>
    <property type="match status" value="1"/>
</dbReference>